<dbReference type="Proteomes" id="UP000613160">
    <property type="component" value="Unassembled WGS sequence"/>
</dbReference>
<dbReference type="InterPro" id="IPR032779">
    <property type="entry name" value="FliG_M"/>
</dbReference>
<organism evidence="14 15">
    <name type="scientific">Aureimonas glaciei</name>
    <dbReference type="NCBI Taxonomy" id="1776957"/>
    <lineage>
        <taxon>Bacteria</taxon>
        <taxon>Pseudomonadati</taxon>
        <taxon>Pseudomonadota</taxon>
        <taxon>Alphaproteobacteria</taxon>
        <taxon>Hyphomicrobiales</taxon>
        <taxon>Aurantimonadaceae</taxon>
        <taxon>Aureimonas</taxon>
    </lineage>
</organism>
<sequence>MSFASYSDMDADRDSIVGPARAAILLLAMGSNGASRLLKHLSHDEIRALRDSVADQKEVSAHQLDQLVSDFQEAFKTGSGLSGLDSEMNKLLKSALSSDEMSQVFGAEDFIDSSLFTGPSLSVWEEIENLGVKTLHGLLVGEHPQVVAIVVARLEPEIAAALVAGFEDAFRNDVMRRVLSARPLTLEAEEMIETTLRATLIAGDDGPERLARRTTLAEIANRMEKVQTDAFLMSIAETQPEEATAIRNLLFAFEDLPNVVKKSRLILFDEIPTELVTMALRGAPPELVEVVVSSLAARARRMVEAELQQPADIAAKDITAARRSIAAAALRLASEGKIVLTAAPEA</sequence>
<evidence type="ECO:0000256" key="6">
    <source>
        <dbReference type="ARBA" id="ARBA00022500"/>
    </source>
</evidence>
<keyword evidence="9" id="KW-0975">Bacterial flagellum</keyword>
<keyword evidence="7" id="KW-0283">Flagellar rotation</keyword>
<dbReference type="GO" id="GO:0006935">
    <property type="term" value="P:chemotaxis"/>
    <property type="evidence" value="ECO:0007669"/>
    <property type="project" value="UniProtKB-KW"/>
</dbReference>
<dbReference type="Gene3D" id="1.10.220.30">
    <property type="match status" value="3"/>
</dbReference>
<reference evidence="14" key="1">
    <citation type="journal article" date="2014" name="Int. J. Syst. Evol. Microbiol.">
        <title>Complete genome sequence of Corynebacterium casei LMG S-19264T (=DSM 44701T), isolated from a smear-ripened cheese.</title>
        <authorList>
            <consortium name="US DOE Joint Genome Institute (JGI-PGF)"/>
            <person name="Walter F."/>
            <person name="Albersmeier A."/>
            <person name="Kalinowski J."/>
            <person name="Ruckert C."/>
        </authorList>
    </citation>
    <scope>NUCLEOTIDE SEQUENCE</scope>
    <source>
        <strain evidence="14">CGMCC 1.15493</strain>
    </source>
</reference>
<dbReference type="GO" id="GO:0003774">
    <property type="term" value="F:cytoskeletal motor activity"/>
    <property type="evidence" value="ECO:0007669"/>
    <property type="project" value="InterPro"/>
</dbReference>
<keyword evidence="14" id="KW-0969">Cilium</keyword>
<evidence type="ECO:0000259" key="13">
    <source>
        <dbReference type="Pfam" id="PF14842"/>
    </source>
</evidence>
<dbReference type="RefSeq" id="WP_188852708.1">
    <property type="nucleotide sequence ID" value="NZ_BMJJ01000008.1"/>
</dbReference>
<keyword evidence="15" id="KW-1185">Reference proteome</keyword>
<dbReference type="Pfam" id="PF01706">
    <property type="entry name" value="FliG_C"/>
    <property type="match status" value="1"/>
</dbReference>
<dbReference type="InterPro" id="IPR023087">
    <property type="entry name" value="Flg_Motor_Flig_C"/>
</dbReference>
<evidence type="ECO:0000256" key="1">
    <source>
        <dbReference type="ARBA" id="ARBA00004117"/>
    </source>
</evidence>
<keyword evidence="14" id="KW-0282">Flagellum</keyword>
<evidence type="ECO:0000256" key="9">
    <source>
        <dbReference type="ARBA" id="ARBA00023143"/>
    </source>
</evidence>
<dbReference type="AlphaFoldDB" id="A0A917DCS5"/>
<evidence type="ECO:0000256" key="2">
    <source>
        <dbReference type="ARBA" id="ARBA00004413"/>
    </source>
</evidence>
<evidence type="ECO:0000313" key="14">
    <source>
        <dbReference type="EMBL" id="GGD27406.1"/>
    </source>
</evidence>
<dbReference type="SUPFAM" id="SSF48029">
    <property type="entry name" value="FliG"/>
    <property type="match status" value="2"/>
</dbReference>
<dbReference type="PRINTS" id="PR00954">
    <property type="entry name" value="FLGMOTORFLIG"/>
</dbReference>
<dbReference type="InterPro" id="IPR000090">
    <property type="entry name" value="Flg_Motor_Flig"/>
</dbReference>
<keyword evidence="14" id="KW-0966">Cell projection</keyword>
<evidence type="ECO:0000259" key="12">
    <source>
        <dbReference type="Pfam" id="PF14841"/>
    </source>
</evidence>
<evidence type="ECO:0000259" key="11">
    <source>
        <dbReference type="Pfam" id="PF01706"/>
    </source>
</evidence>
<evidence type="ECO:0000256" key="3">
    <source>
        <dbReference type="ARBA" id="ARBA00010299"/>
    </source>
</evidence>
<gene>
    <name evidence="14" type="ORF">GCM10011335_33100</name>
</gene>
<evidence type="ECO:0000313" key="15">
    <source>
        <dbReference type="Proteomes" id="UP000613160"/>
    </source>
</evidence>
<dbReference type="Pfam" id="PF14841">
    <property type="entry name" value="FliG_M"/>
    <property type="match status" value="1"/>
</dbReference>
<comment type="function">
    <text evidence="10">FliG is one of three proteins (FliG, FliN, FliM) that forms the rotor-mounted switch complex (C ring), located at the base of the basal body. This complex interacts with the CheY and CheZ chemotaxis proteins, in addition to contacting components of the motor that determine the direction of flagellar rotation.</text>
</comment>
<protein>
    <recommendedName>
        <fullName evidence="4">Flagellar motor switch protein FliG</fullName>
    </recommendedName>
</protein>
<keyword evidence="8" id="KW-0472">Membrane</keyword>
<feature type="domain" description="Flagellar motor switch protein FliG N-terminal" evidence="13">
    <location>
        <begin position="18"/>
        <end position="104"/>
    </location>
</feature>
<evidence type="ECO:0000256" key="7">
    <source>
        <dbReference type="ARBA" id="ARBA00022779"/>
    </source>
</evidence>
<reference evidence="14" key="2">
    <citation type="submission" date="2020-09" db="EMBL/GenBank/DDBJ databases">
        <authorList>
            <person name="Sun Q."/>
            <person name="Zhou Y."/>
        </authorList>
    </citation>
    <scope>NUCLEOTIDE SEQUENCE</scope>
    <source>
        <strain evidence="14">CGMCC 1.15493</strain>
    </source>
</reference>
<dbReference type="PANTHER" id="PTHR30534:SF0">
    <property type="entry name" value="FLAGELLAR MOTOR SWITCH PROTEIN FLIG"/>
    <property type="match status" value="1"/>
</dbReference>
<dbReference type="EMBL" id="BMJJ01000008">
    <property type="protein sequence ID" value="GGD27406.1"/>
    <property type="molecule type" value="Genomic_DNA"/>
</dbReference>
<dbReference type="InterPro" id="IPR028263">
    <property type="entry name" value="FliG_N"/>
</dbReference>
<evidence type="ECO:0000256" key="8">
    <source>
        <dbReference type="ARBA" id="ARBA00023136"/>
    </source>
</evidence>
<accession>A0A917DCS5</accession>
<dbReference type="GO" id="GO:0005886">
    <property type="term" value="C:plasma membrane"/>
    <property type="evidence" value="ECO:0007669"/>
    <property type="project" value="UniProtKB-SubCell"/>
</dbReference>
<feature type="domain" description="Flagellar motor switch protein FliG middle" evidence="12">
    <location>
        <begin position="134"/>
        <end position="200"/>
    </location>
</feature>
<proteinExistence type="inferred from homology"/>
<keyword evidence="6" id="KW-0145">Chemotaxis</keyword>
<dbReference type="PANTHER" id="PTHR30534">
    <property type="entry name" value="FLAGELLAR MOTOR SWITCH PROTEIN FLIG"/>
    <property type="match status" value="1"/>
</dbReference>
<dbReference type="InterPro" id="IPR011002">
    <property type="entry name" value="FliG_a-hlx"/>
</dbReference>
<evidence type="ECO:0000256" key="4">
    <source>
        <dbReference type="ARBA" id="ARBA00021870"/>
    </source>
</evidence>
<keyword evidence="5" id="KW-1003">Cell membrane</keyword>
<dbReference type="GO" id="GO:0009425">
    <property type="term" value="C:bacterial-type flagellum basal body"/>
    <property type="evidence" value="ECO:0007669"/>
    <property type="project" value="UniProtKB-SubCell"/>
</dbReference>
<comment type="similarity">
    <text evidence="3">Belongs to the FliG family.</text>
</comment>
<evidence type="ECO:0000256" key="5">
    <source>
        <dbReference type="ARBA" id="ARBA00022475"/>
    </source>
</evidence>
<dbReference type="GO" id="GO:0071973">
    <property type="term" value="P:bacterial-type flagellum-dependent cell motility"/>
    <property type="evidence" value="ECO:0007669"/>
    <property type="project" value="InterPro"/>
</dbReference>
<feature type="domain" description="Flagellar motor switch protein FliG C-terminal" evidence="11">
    <location>
        <begin position="234"/>
        <end position="340"/>
    </location>
</feature>
<name>A0A917DCS5_9HYPH</name>
<evidence type="ECO:0000256" key="10">
    <source>
        <dbReference type="ARBA" id="ARBA00025598"/>
    </source>
</evidence>
<comment type="caution">
    <text evidence="14">The sequence shown here is derived from an EMBL/GenBank/DDBJ whole genome shotgun (WGS) entry which is preliminary data.</text>
</comment>
<comment type="subcellular location">
    <subcellularLocation>
        <location evidence="1">Bacterial flagellum basal body</location>
    </subcellularLocation>
    <subcellularLocation>
        <location evidence="2">Cell membrane</location>
        <topology evidence="2">Peripheral membrane protein</topology>
        <orientation evidence="2">Cytoplasmic side</orientation>
    </subcellularLocation>
</comment>
<dbReference type="Pfam" id="PF14842">
    <property type="entry name" value="FliG_N"/>
    <property type="match status" value="1"/>
</dbReference>